<sequence>GDSAGPLVQPLDGRGNKDVIVAIHSESMRCEGSKKFLETNTDENVRIRLNKHVDLRVHLRWICGVTGVCVEEYGEEDLFEKPVELL</sequence>
<accession>A0AAV5WQM8</accession>
<organism evidence="1 2">
    <name type="scientific">Pristionchus fissidentatus</name>
    <dbReference type="NCBI Taxonomy" id="1538716"/>
    <lineage>
        <taxon>Eukaryota</taxon>
        <taxon>Metazoa</taxon>
        <taxon>Ecdysozoa</taxon>
        <taxon>Nematoda</taxon>
        <taxon>Chromadorea</taxon>
        <taxon>Rhabditida</taxon>
        <taxon>Rhabditina</taxon>
        <taxon>Diplogasteromorpha</taxon>
        <taxon>Diplogasteroidea</taxon>
        <taxon>Neodiplogasteridae</taxon>
        <taxon>Pristionchus</taxon>
    </lineage>
</organism>
<keyword evidence="2" id="KW-1185">Reference proteome</keyword>
<dbReference type="AlphaFoldDB" id="A0AAV5WQM8"/>
<evidence type="ECO:0000313" key="2">
    <source>
        <dbReference type="Proteomes" id="UP001432322"/>
    </source>
</evidence>
<evidence type="ECO:0000313" key="1">
    <source>
        <dbReference type="EMBL" id="GMT32563.1"/>
    </source>
</evidence>
<dbReference type="Proteomes" id="UP001432322">
    <property type="component" value="Unassembled WGS sequence"/>
</dbReference>
<comment type="caution">
    <text evidence="1">The sequence shown here is derived from an EMBL/GenBank/DDBJ whole genome shotgun (WGS) entry which is preliminary data.</text>
</comment>
<dbReference type="EMBL" id="BTSY01000006">
    <property type="protein sequence ID" value="GMT32563.1"/>
    <property type="molecule type" value="Genomic_DNA"/>
</dbReference>
<proteinExistence type="predicted"/>
<feature type="non-terminal residue" evidence="1">
    <location>
        <position position="1"/>
    </location>
</feature>
<gene>
    <name evidence="1" type="ORF">PFISCL1PPCAC_23860</name>
</gene>
<protein>
    <submittedName>
        <fullName evidence="1">Uncharacterized protein</fullName>
    </submittedName>
</protein>
<name>A0AAV5WQM8_9BILA</name>
<reference evidence="1" key="1">
    <citation type="submission" date="2023-10" db="EMBL/GenBank/DDBJ databases">
        <title>Genome assembly of Pristionchus species.</title>
        <authorList>
            <person name="Yoshida K."/>
            <person name="Sommer R.J."/>
        </authorList>
    </citation>
    <scope>NUCLEOTIDE SEQUENCE</scope>
    <source>
        <strain evidence="1">RS5133</strain>
    </source>
</reference>